<dbReference type="SUPFAM" id="SSF56601">
    <property type="entry name" value="beta-lactamase/transpeptidase-like"/>
    <property type="match status" value="1"/>
</dbReference>
<dbReference type="Pfam" id="PF00144">
    <property type="entry name" value="Beta-lactamase"/>
    <property type="match status" value="1"/>
</dbReference>
<name>A0ABS9TVG1_9PSEU</name>
<dbReference type="Proteomes" id="UP001299970">
    <property type="component" value="Unassembled WGS sequence"/>
</dbReference>
<accession>A0ABS9TVG1</accession>
<protein>
    <submittedName>
        <fullName evidence="2">Beta-lactamase family protein</fullName>
    </submittedName>
</protein>
<evidence type="ECO:0000259" key="1">
    <source>
        <dbReference type="Pfam" id="PF00144"/>
    </source>
</evidence>
<dbReference type="PANTHER" id="PTHR43283:SF3">
    <property type="entry name" value="BETA-LACTAMASE FAMILY PROTEIN (AFU_ORTHOLOGUE AFUA_5G07500)"/>
    <property type="match status" value="1"/>
</dbReference>
<evidence type="ECO:0000313" key="2">
    <source>
        <dbReference type="EMBL" id="MCH6172393.1"/>
    </source>
</evidence>
<organism evidence="2 3">
    <name type="scientific">Pseudonocardia alaniniphila</name>
    <dbReference type="NCBI Taxonomy" id="75291"/>
    <lineage>
        <taxon>Bacteria</taxon>
        <taxon>Bacillati</taxon>
        <taxon>Actinomycetota</taxon>
        <taxon>Actinomycetes</taxon>
        <taxon>Pseudonocardiales</taxon>
        <taxon>Pseudonocardiaceae</taxon>
        <taxon>Pseudonocardia</taxon>
    </lineage>
</organism>
<keyword evidence="3" id="KW-1185">Reference proteome</keyword>
<gene>
    <name evidence="2" type="ORF">MMF94_42555</name>
</gene>
<dbReference type="PANTHER" id="PTHR43283">
    <property type="entry name" value="BETA-LACTAMASE-RELATED"/>
    <property type="match status" value="1"/>
</dbReference>
<comment type="caution">
    <text evidence="2">The sequence shown here is derived from an EMBL/GenBank/DDBJ whole genome shotgun (WGS) entry which is preliminary data.</text>
</comment>
<feature type="domain" description="Beta-lactamase-related" evidence="1">
    <location>
        <begin position="6"/>
        <end position="363"/>
    </location>
</feature>
<dbReference type="RefSeq" id="WP_241043196.1">
    <property type="nucleotide sequence ID" value="NZ_BAAAJF010000042.1"/>
</dbReference>
<proteinExistence type="predicted"/>
<evidence type="ECO:0000313" key="3">
    <source>
        <dbReference type="Proteomes" id="UP001299970"/>
    </source>
</evidence>
<dbReference type="Gene3D" id="3.40.710.10">
    <property type="entry name" value="DD-peptidase/beta-lactamase superfamily"/>
    <property type="match status" value="1"/>
</dbReference>
<dbReference type="EMBL" id="JAKXMK010000070">
    <property type="protein sequence ID" value="MCH6172393.1"/>
    <property type="molecule type" value="Genomic_DNA"/>
</dbReference>
<dbReference type="InterPro" id="IPR012338">
    <property type="entry name" value="Beta-lactam/transpept-like"/>
</dbReference>
<dbReference type="InterPro" id="IPR001466">
    <property type="entry name" value="Beta-lactam-related"/>
</dbReference>
<dbReference type="InterPro" id="IPR050789">
    <property type="entry name" value="Diverse_Enzym_Activities"/>
</dbReference>
<sequence>MDESSIDKLLRDAVRSGAVPNVAAIAADADGIIYRGAAGPKQADGADSVAVDTQFRIMSMTKMVTTVAALQLVEQGKIDLAAPVDEYLPEFAERQVLVGFDGDTPRMRPAASQATVKHLITHTSGLGYSFWSEEMSRWERVTGNPLVASGLLGVFNAPLLADPGTRYIYGINTDWLGRVVEVVGGTTLDVAIEEGITGPLGMPNTTFLPNDAQRAKAAPIHLKGENGKWAVLEELNQPEWRSGGHGLYSTPTDYIRFEQALLCGGELEGERILSSETVEAAFTNQIGDLDFPAELLSADPAVTCAFNAGPGHKWGYGLLLNSQDVPGARRAWSGAWAGICNTYFWIDRTSGICASIYSSFLPFVSPGALELYANFENAVYACRS</sequence>
<reference evidence="2 3" key="1">
    <citation type="submission" date="2022-03" db="EMBL/GenBank/DDBJ databases">
        <title>Pseudonocardia alaer sp. nov., a novel actinomycete isolated from reed forest soil.</title>
        <authorList>
            <person name="Wang L."/>
        </authorList>
    </citation>
    <scope>NUCLEOTIDE SEQUENCE [LARGE SCALE GENOMIC DNA]</scope>
    <source>
        <strain evidence="2 3">Y-16303</strain>
    </source>
</reference>